<dbReference type="EMBL" id="PEUV01000037">
    <property type="protein sequence ID" value="PIV12591.1"/>
    <property type="molecule type" value="Genomic_DNA"/>
</dbReference>
<comment type="caution">
    <text evidence="2">The sequence shown here is derived from an EMBL/GenBank/DDBJ whole genome shotgun (WGS) entry which is preliminary data.</text>
</comment>
<protein>
    <recommendedName>
        <fullName evidence="1">PIN domain-containing protein</fullName>
    </recommendedName>
</protein>
<name>A0A2M7BY27_9BACT</name>
<dbReference type="PANTHER" id="PTHR39677:SF4">
    <property type="entry name" value="RIBONUCLEASE VAPC6"/>
    <property type="match status" value="1"/>
</dbReference>
<dbReference type="CDD" id="cd09854">
    <property type="entry name" value="PIN_VapC-like"/>
    <property type="match status" value="1"/>
</dbReference>
<dbReference type="PANTHER" id="PTHR39677">
    <property type="entry name" value="RIBONUCLEASE VAPC6"/>
    <property type="match status" value="1"/>
</dbReference>
<evidence type="ECO:0000313" key="2">
    <source>
        <dbReference type="EMBL" id="PIV12591.1"/>
    </source>
</evidence>
<dbReference type="Gene3D" id="3.40.50.1010">
    <property type="entry name" value="5'-nuclease"/>
    <property type="match status" value="1"/>
</dbReference>
<evidence type="ECO:0000259" key="1">
    <source>
        <dbReference type="Pfam" id="PF01850"/>
    </source>
</evidence>
<proteinExistence type="predicted"/>
<gene>
    <name evidence="2" type="ORF">COS47_01755</name>
</gene>
<dbReference type="InterPro" id="IPR029060">
    <property type="entry name" value="PIN-like_dom_sf"/>
</dbReference>
<accession>A0A2M7BY27</accession>
<dbReference type="Proteomes" id="UP000230324">
    <property type="component" value="Unassembled WGS sequence"/>
</dbReference>
<feature type="domain" description="PIN" evidence="1">
    <location>
        <begin position="11"/>
        <end position="148"/>
    </location>
</feature>
<organism evidence="2 3">
    <name type="scientific">Candidatus Nealsonbacteria bacterium CG03_land_8_20_14_0_80_36_12</name>
    <dbReference type="NCBI Taxonomy" id="1974701"/>
    <lineage>
        <taxon>Bacteria</taxon>
        <taxon>Candidatus Nealsoniibacteriota</taxon>
    </lineage>
</organism>
<dbReference type="Pfam" id="PF01850">
    <property type="entry name" value="PIN"/>
    <property type="match status" value="1"/>
</dbReference>
<sequence length="165" mass="19928">MNNENVLPKKVYIDSNFLISYWLLEHENYEQARLRFFELMENNSQISLSPLVIDESWYKIYKIWESQNPSIQRPFYEFYQQFKELLDFVIFSPFLKIIQFRKNLTNGCQQALENIKAYNFRPHDAFHLAMTENNRISAIVTKDSDFTKESNKRKLEEKGFKIISF</sequence>
<evidence type="ECO:0000313" key="3">
    <source>
        <dbReference type="Proteomes" id="UP000230324"/>
    </source>
</evidence>
<dbReference type="AlphaFoldDB" id="A0A2M7BY27"/>
<reference evidence="3" key="1">
    <citation type="submission" date="2017-09" db="EMBL/GenBank/DDBJ databases">
        <title>Depth-based differentiation of microbial function through sediment-hosted aquifers and enrichment of novel symbionts in the deep terrestrial subsurface.</title>
        <authorList>
            <person name="Probst A.J."/>
            <person name="Ladd B."/>
            <person name="Jarett J.K."/>
            <person name="Geller-Mcgrath D.E."/>
            <person name="Sieber C.M.K."/>
            <person name="Emerson J.B."/>
            <person name="Anantharaman K."/>
            <person name="Thomas B.C."/>
            <person name="Malmstrom R."/>
            <person name="Stieglmeier M."/>
            <person name="Klingl A."/>
            <person name="Woyke T."/>
            <person name="Ryan C.M."/>
            <person name="Banfield J.F."/>
        </authorList>
    </citation>
    <scope>NUCLEOTIDE SEQUENCE [LARGE SCALE GENOMIC DNA]</scope>
</reference>
<dbReference type="SUPFAM" id="SSF88723">
    <property type="entry name" value="PIN domain-like"/>
    <property type="match status" value="1"/>
</dbReference>
<dbReference type="InterPro" id="IPR002716">
    <property type="entry name" value="PIN_dom"/>
</dbReference>